<evidence type="ECO:0000256" key="2">
    <source>
        <dbReference type="ARBA" id="ARBA00022679"/>
    </source>
</evidence>
<dbReference type="GO" id="GO:0004674">
    <property type="term" value="F:protein serine/threonine kinase activity"/>
    <property type="evidence" value="ECO:0007669"/>
    <property type="project" value="UniProtKB-KW"/>
</dbReference>
<dbReference type="InterPro" id="IPR011009">
    <property type="entry name" value="Kinase-like_dom_sf"/>
</dbReference>
<dbReference type="SUPFAM" id="SSF56112">
    <property type="entry name" value="Protein kinase-like (PK-like)"/>
    <property type="match status" value="1"/>
</dbReference>
<evidence type="ECO:0008006" key="9">
    <source>
        <dbReference type="Google" id="ProtNLM"/>
    </source>
</evidence>
<dbReference type="Proteomes" id="UP001146351">
    <property type="component" value="Unassembled WGS sequence"/>
</dbReference>
<keyword evidence="8" id="KW-1185">Reference proteome</keyword>
<accession>A0A9W9IS75</accession>
<keyword evidence="5" id="KW-0067">ATP-binding</keyword>
<evidence type="ECO:0000256" key="5">
    <source>
        <dbReference type="ARBA" id="ARBA00022840"/>
    </source>
</evidence>
<evidence type="ECO:0000313" key="8">
    <source>
        <dbReference type="Proteomes" id="UP001146351"/>
    </source>
</evidence>
<evidence type="ECO:0000256" key="1">
    <source>
        <dbReference type="ARBA" id="ARBA00022527"/>
    </source>
</evidence>
<keyword evidence="3" id="KW-0547">Nucleotide-binding</keyword>
<dbReference type="AlphaFoldDB" id="A0A9W9IS75"/>
<dbReference type="OrthoDB" id="5979581at2759"/>
<dbReference type="GO" id="GO:0005634">
    <property type="term" value="C:nucleus"/>
    <property type="evidence" value="ECO:0007669"/>
    <property type="project" value="TreeGrafter"/>
</dbReference>
<dbReference type="Gene3D" id="1.10.510.10">
    <property type="entry name" value="Transferase(Phosphotransferase) domain 1"/>
    <property type="match status" value="2"/>
</dbReference>
<reference evidence="7" key="1">
    <citation type="submission" date="2022-11" db="EMBL/GenBank/DDBJ databases">
        <authorList>
            <person name="Petersen C."/>
        </authorList>
    </citation>
    <scope>NUCLEOTIDE SEQUENCE</scope>
    <source>
        <strain evidence="7">IBT 21917</strain>
    </source>
</reference>
<name>A0A9W9IS75_9EURO</name>
<reference evidence="7" key="2">
    <citation type="journal article" date="2023" name="IMA Fungus">
        <title>Comparative genomic study of the Penicillium genus elucidates a diverse pangenome and 15 lateral gene transfer events.</title>
        <authorList>
            <person name="Petersen C."/>
            <person name="Sorensen T."/>
            <person name="Nielsen M.R."/>
            <person name="Sondergaard T.E."/>
            <person name="Sorensen J.L."/>
            <person name="Fitzpatrick D.A."/>
            <person name="Frisvad J.C."/>
            <person name="Nielsen K.L."/>
        </authorList>
    </citation>
    <scope>NUCLEOTIDE SEQUENCE</scope>
    <source>
        <strain evidence="7">IBT 21917</strain>
    </source>
</reference>
<sequence length="243" mass="28316">MFGINNDAVFQDFEEFELQNPRPRKQLDDRTIYTCRSRRPDSLPSSEPHTEDIQPNIYRVPEVILEAPWADSVDIWNAGCVVRYHSRRSMPSANGDQIWDLFEGGSLFSGWDPEFQKYEFQKYRSRAHLAEMIRLLGPPPTVLLAPGDSSRKFFSEKSNLIDLPMRIFMLRSGHLWVLIVGDLCAVIPIGEHTPLEQRESNLEGEDQKVFLRLVRKTLQWEPERRKSAGELEQDKWTQTQLRS</sequence>
<dbReference type="GO" id="GO:0043484">
    <property type="term" value="P:regulation of RNA splicing"/>
    <property type="evidence" value="ECO:0007669"/>
    <property type="project" value="TreeGrafter"/>
</dbReference>
<gene>
    <name evidence="7" type="ORF">N7492_001341</name>
</gene>
<organism evidence="7 8">
    <name type="scientific">Penicillium capsulatum</name>
    <dbReference type="NCBI Taxonomy" id="69766"/>
    <lineage>
        <taxon>Eukaryota</taxon>
        <taxon>Fungi</taxon>
        <taxon>Dikarya</taxon>
        <taxon>Ascomycota</taxon>
        <taxon>Pezizomycotina</taxon>
        <taxon>Eurotiomycetes</taxon>
        <taxon>Eurotiomycetidae</taxon>
        <taxon>Eurotiales</taxon>
        <taxon>Aspergillaceae</taxon>
        <taxon>Penicillium</taxon>
    </lineage>
</organism>
<evidence type="ECO:0000256" key="4">
    <source>
        <dbReference type="ARBA" id="ARBA00022777"/>
    </source>
</evidence>
<dbReference type="GO" id="GO:0005524">
    <property type="term" value="F:ATP binding"/>
    <property type="evidence" value="ECO:0007669"/>
    <property type="project" value="UniProtKB-KW"/>
</dbReference>
<dbReference type="PANTHER" id="PTHR45646:SF11">
    <property type="entry name" value="SERINE_THREONINE-PROTEIN KINASE DOA"/>
    <property type="match status" value="1"/>
</dbReference>
<dbReference type="PANTHER" id="PTHR45646">
    <property type="entry name" value="SERINE/THREONINE-PROTEIN KINASE DOA-RELATED"/>
    <property type="match status" value="1"/>
</dbReference>
<feature type="region of interest" description="Disordered" evidence="6">
    <location>
        <begin position="224"/>
        <end position="243"/>
    </location>
</feature>
<dbReference type="InterPro" id="IPR051175">
    <property type="entry name" value="CLK_kinases"/>
</dbReference>
<evidence type="ECO:0000313" key="7">
    <source>
        <dbReference type="EMBL" id="KAJ5183725.1"/>
    </source>
</evidence>
<evidence type="ECO:0000256" key="6">
    <source>
        <dbReference type="SAM" id="MobiDB-lite"/>
    </source>
</evidence>
<dbReference type="EMBL" id="JAPQKO010000001">
    <property type="protein sequence ID" value="KAJ5183725.1"/>
    <property type="molecule type" value="Genomic_DNA"/>
</dbReference>
<protein>
    <recommendedName>
        <fullName evidence="9">Protein kinase domain-containing protein</fullName>
    </recommendedName>
</protein>
<keyword evidence="4" id="KW-0418">Kinase</keyword>
<evidence type="ECO:0000256" key="3">
    <source>
        <dbReference type="ARBA" id="ARBA00022741"/>
    </source>
</evidence>
<proteinExistence type="predicted"/>
<keyword evidence="1" id="KW-0723">Serine/threonine-protein kinase</keyword>
<keyword evidence="2" id="KW-0808">Transferase</keyword>
<feature type="compositionally biased region" description="Basic and acidic residues" evidence="6">
    <location>
        <begin position="224"/>
        <end position="235"/>
    </location>
</feature>
<comment type="caution">
    <text evidence="7">The sequence shown here is derived from an EMBL/GenBank/DDBJ whole genome shotgun (WGS) entry which is preliminary data.</text>
</comment>